<keyword evidence="3 5" id="KW-0472">Membrane</keyword>
<keyword evidence="2 5" id="KW-1133">Transmembrane helix</keyword>
<feature type="transmembrane region" description="Helical" evidence="5">
    <location>
        <begin position="104"/>
        <end position="125"/>
    </location>
</feature>
<evidence type="ECO:0000256" key="4">
    <source>
        <dbReference type="SAM" id="MobiDB-lite"/>
    </source>
</evidence>
<evidence type="ECO:0000313" key="7">
    <source>
        <dbReference type="Proteomes" id="UP000059680"/>
    </source>
</evidence>
<dbReference type="OMA" id="CHYSTTA"/>
<dbReference type="Gramene" id="Os05t0106300-00">
    <property type="protein sequence ID" value="Os05t0106300-00"/>
    <property type="gene ID" value="Os05g0106300"/>
</dbReference>
<feature type="region of interest" description="Disordered" evidence="4">
    <location>
        <begin position="168"/>
        <end position="229"/>
    </location>
</feature>
<evidence type="ECO:0000256" key="3">
    <source>
        <dbReference type="ARBA" id="ARBA00023136"/>
    </source>
</evidence>
<sequence length="229" mass="25354">MVLANVTWSIWIVLQAAVLREFPNKMLVTAAQCVFSTVQTAVVAAAAEREMARWKLRLDISLLAVLYTGLVVTGVSYYLQAWCVELKGPVFLAMSNRDRPPRQLIEFMDSIIGGILLVGGLYSVLWGKSAEMTMNGNGDDQQQQQQQQQSHHKISTEMVVVEKTMISGSQEKDQNNNEQSTPTKSPLQQTEQRRSRWRLVTLSPTPAVIGGGSYDAAKRESGEGILANL</sequence>
<accession>A0A0P0WGW1</accession>
<reference evidence="7" key="1">
    <citation type="journal article" date="2005" name="Nature">
        <title>The map-based sequence of the rice genome.</title>
        <authorList>
            <consortium name="International rice genome sequencing project (IRGSP)"/>
            <person name="Matsumoto T."/>
            <person name="Wu J."/>
            <person name="Kanamori H."/>
            <person name="Katayose Y."/>
            <person name="Fujisawa M."/>
            <person name="Namiki N."/>
            <person name="Mizuno H."/>
            <person name="Yamamoto K."/>
            <person name="Antonio B.A."/>
            <person name="Baba T."/>
            <person name="Sakata K."/>
            <person name="Nagamura Y."/>
            <person name="Aoki H."/>
            <person name="Arikawa K."/>
            <person name="Arita K."/>
            <person name="Bito T."/>
            <person name="Chiden Y."/>
            <person name="Fujitsuka N."/>
            <person name="Fukunaka R."/>
            <person name="Hamada M."/>
            <person name="Harada C."/>
            <person name="Hayashi A."/>
            <person name="Hijishita S."/>
            <person name="Honda M."/>
            <person name="Hosokawa S."/>
            <person name="Ichikawa Y."/>
            <person name="Idonuma A."/>
            <person name="Iijima M."/>
            <person name="Ikeda M."/>
            <person name="Ikeno M."/>
            <person name="Ito K."/>
            <person name="Ito S."/>
            <person name="Ito T."/>
            <person name="Ito Y."/>
            <person name="Ito Y."/>
            <person name="Iwabuchi A."/>
            <person name="Kamiya K."/>
            <person name="Karasawa W."/>
            <person name="Kurita K."/>
            <person name="Katagiri S."/>
            <person name="Kikuta A."/>
            <person name="Kobayashi H."/>
            <person name="Kobayashi N."/>
            <person name="Machita K."/>
            <person name="Maehara T."/>
            <person name="Masukawa M."/>
            <person name="Mizubayashi T."/>
            <person name="Mukai Y."/>
            <person name="Nagasaki H."/>
            <person name="Nagata Y."/>
            <person name="Naito S."/>
            <person name="Nakashima M."/>
            <person name="Nakama Y."/>
            <person name="Nakamichi Y."/>
            <person name="Nakamura M."/>
            <person name="Meguro A."/>
            <person name="Negishi M."/>
            <person name="Ohta I."/>
            <person name="Ohta T."/>
            <person name="Okamoto M."/>
            <person name="Ono N."/>
            <person name="Saji S."/>
            <person name="Sakaguchi M."/>
            <person name="Sakai K."/>
            <person name="Shibata M."/>
            <person name="Shimokawa T."/>
            <person name="Song J."/>
            <person name="Takazaki Y."/>
            <person name="Terasawa K."/>
            <person name="Tsugane M."/>
            <person name="Tsuji K."/>
            <person name="Ueda S."/>
            <person name="Waki K."/>
            <person name="Yamagata H."/>
            <person name="Yamamoto M."/>
            <person name="Yamamoto S."/>
            <person name="Yamane H."/>
            <person name="Yoshiki S."/>
            <person name="Yoshihara R."/>
            <person name="Yukawa K."/>
            <person name="Zhong H."/>
            <person name="Yano M."/>
            <person name="Yuan Q."/>
            <person name="Ouyang S."/>
            <person name="Liu J."/>
            <person name="Jones K.M."/>
            <person name="Gansberger K."/>
            <person name="Moffat K."/>
            <person name="Hill J."/>
            <person name="Bera J."/>
            <person name="Fadrosh D."/>
            <person name="Jin S."/>
            <person name="Johri S."/>
            <person name="Kim M."/>
            <person name="Overton L."/>
            <person name="Reardon M."/>
            <person name="Tsitrin T."/>
            <person name="Vuong H."/>
            <person name="Weaver B."/>
            <person name="Ciecko A."/>
            <person name="Tallon L."/>
            <person name="Jackson J."/>
            <person name="Pai G."/>
            <person name="Aken S.V."/>
            <person name="Utterback T."/>
            <person name="Reidmuller S."/>
            <person name="Feldblyum T."/>
            <person name="Hsiao J."/>
            <person name="Zismann V."/>
            <person name="Iobst S."/>
            <person name="de Vazeille A.R."/>
            <person name="Buell C.R."/>
            <person name="Ying K."/>
            <person name="Li Y."/>
            <person name="Lu T."/>
            <person name="Huang Y."/>
            <person name="Zhao Q."/>
            <person name="Feng Q."/>
            <person name="Zhang L."/>
            <person name="Zhu J."/>
            <person name="Weng Q."/>
            <person name="Mu J."/>
            <person name="Lu Y."/>
            <person name="Fan D."/>
            <person name="Liu Y."/>
            <person name="Guan J."/>
            <person name="Zhang Y."/>
            <person name="Yu S."/>
            <person name="Liu X."/>
            <person name="Zhang Y."/>
            <person name="Hong G."/>
            <person name="Han B."/>
            <person name="Choisne N."/>
            <person name="Demange N."/>
            <person name="Orjeda G."/>
            <person name="Samain S."/>
            <person name="Cattolico L."/>
            <person name="Pelletier E."/>
            <person name="Couloux A."/>
            <person name="Segurens B."/>
            <person name="Wincker P."/>
            <person name="D'Hont A."/>
            <person name="Scarpelli C."/>
            <person name="Weissenbach J."/>
            <person name="Salanoubat M."/>
            <person name="Quetier F."/>
            <person name="Yu Y."/>
            <person name="Kim H.R."/>
            <person name="Rambo T."/>
            <person name="Currie J."/>
            <person name="Collura K."/>
            <person name="Luo M."/>
            <person name="Yang T."/>
            <person name="Ammiraju J.S.S."/>
            <person name="Engler F."/>
            <person name="Soderlund C."/>
            <person name="Wing R.A."/>
            <person name="Palmer L.E."/>
            <person name="de la Bastide M."/>
            <person name="Spiegel L."/>
            <person name="Nascimento L."/>
            <person name="Zutavern T."/>
            <person name="O'Shaughnessy A."/>
            <person name="Dike S."/>
            <person name="Dedhia N."/>
            <person name="Preston R."/>
            <person name="Balija V."/>
            <person name="McCombie W.R."/>
            <person name="Chow T."/>
            <person name="Chen H."/>
            <person name="Chung M."/>
            <person name="Chen C."/>
            <person name="Shaw J."/>
            <person name="Wu H."/>
            <person name="Hsiao K."/>
            <person name="Chao Y."/>
            <person name="Chu M."/>
            <person name="Cheng C."/>
            <person name="Hour A."/>
            <person name="Lee P."/>
            <person name="Lin S."/>
            <person name="Lin Y."/>
            <person name="Liou J."/>
            <person name="Liu S."/>
            <person name="Hsing Y."/>
            <person name="Raghuvanshi S."/>
            <person name="Mohanty A."/>
            <person name="Bharti A.K."/>
            <person name="Gaur A."/>
            <person name="Gupta V."/>
            <person name="Kumar D."/>
            <person name="Ravi V."/>
            <person name="Vij S."/>
            <person name="Kapur A."/>
            <person name="Khurana P."/>
            <person name="Khurana P."/>
            <person name="Khurana J.P."/>
            <person name="Tyagi A.K."/>
            <person name="Gaikwad K."/>
            <person name="Singh A."/>
            <person name="Dalal V."/>
            <person name="Srivastava S."/>
            <person name="Dixit A."/>
            <person name="Pal A.K."/>
            <person name="Ghazi I.A."/>
            <person name="Yadav M."/>
            <person name="Pandit A."/>
            <person name="Bhargava A."/>
            <person name="Sureshbabu K."/>
            <person name="Batra K."/>
            <person name="Sharma T.R."/>
            <person name="Mohapatra T."/>
            <person name="Singh N.K."/>
            <person name="Messing J."/>
            <person name="Nelson A.B."/>
            <person name="Fuks G."/>
            <person name="Kavchok S."/>
            <person name="Keizer G."/>
            <person name="Linton E."/>
            <person name="Llaca V."/>
            <person name="Song R."/>
            <person name="Tanyolac B."/>
            <person name="Young S."/>
            <person name="Ho-Il K."/>
            <person name="Hahn J.H."/>
            <person name="Sangsakoo G."/>
            <person name="Vanavichit A."/>
            <person name="de Mattos Luiz.A.T."/>
            <person name="Zimmer P.D."/>
            <person name="Malone G."/>
            <person name="Dellagostin O."/>
            <person name="de Oliveira A.C."/>
            <person name="Bevan M."/>
            <person name="Bancroft I."/>
            <person name="Minx P."/>
            <person name="Cordum H."/>
            <person name="Wilson R."/>
            <person name="Cheng Z."/>
            <person name="Jin W."/>
            <person name="Jiang J."/>
            <person name="Leong S.A."/>
            <person name="Iwama H."/>
            <person name="Gojobori T."/>
            <person name="Itoh T."/>
            <person name="Niimura Y."/>
            <person name="Fujii Y."/>
            <person name="Habara T."/>
            <person name="Sakai H."/>
            <person name="Sato Y."/>
            <person name="Wilson G."/>
            <person name="Kumar K."/>
            <person name="McCouch S."/>
            <person name="Juretic N."/>
            <person name="Hoen D."/>
            <person name="Wright S."/>
            <person name="Bruskiewich R."/>
            <person name="Bureau T."/>
            <person name="Miyao A."/>
            <person name="Hirochika H."/>
            <person name="Nishikawa T."/>
            <person name="Kadowaki K."/>
            <person name="Sugiura M."/>
            <person name="Burr B."/>
            <person name="Sasaki T."/>
        </authorList>
    </citation>
    <scope>NUCLEOTIDE SEQUENCE [LARGE SCALE GENOMIC DNA]</scope>
    <source>
        <strain evidence="7">cv. Nipponbare</strain>
    </source>
</reference>
<feature type="transmembrane region" description="Helical" evidence="5">
    <location>
        <begin position="58"/>
        <end position="79"/>
    </location>
</feature>
<dbReference type="InterPro" id="IPR030184">
    <property type="entry name" value="WAT1-related"/>
</dbReference>
<feature type="compositionally biased region" description="Polar residues" evidence="4">
    <location>
        <begin position="176"/>
        <end position="190"/>
    </location>
</feature>
<evidence type="ECO:0000256" key="2">
    <source>
        <dbReference type="ARBA" id="ARBA00022989"/>
    </source>
</evidence>
<keyword evidence="1 5" id="KW-0812">Transmembrane</keyword>
<dbReference type="GO" id="GO:0016020">
    <property type="term" value="C:membrane"/>
    <property type="evidence" value="ECO:0007669"/>
    <property type="project" value="InterPro"/>
</dbReference>
<gene>
    <name evidence="6" type="ordered locus">Os05g0106300</name>
    <name evidence="6" type="ORF">OSNPB_050106300</name>
</gene>
<evidence type="ECO:0000313" key="6">
    <source>
        <dbReference type="EMBL" id="BAS91876.1"/>
    </source>
</evidence>
<reference evidence="6 7" key="2">
    <citation type="journal article" date="2013" name="Plant Cell Physiol.">
        <title>Rice Annotation Project Database (RAP-DB): an integrative and interactive database for rice genomics.</title>
        <authorList>
            <person name="Sakai H."/>
            <person name="Lee S.S."/>
            <person name="Tanaka T."/>
            <person name="Numa H."/>
            <person name="Kim J."/>
            <person name="Kawahara Y."/>
            <person name="Wakimoto H."/>
            <person name="Yang C.C."/>
            <person name="Iwamoto M."/>
            <person name="Abe T."/>
            <person name="Yamada Y."/>
            <person name="Muto A."/>
            <person name="Inokuchi H."/>
            <person name="Ikemura T."/>
            <person name="Matsumoto T."/>
            <person name="Sasaki T."/>
            <person name="Itoh T."/>
        </authorList>
    </citation>
    <scope>NUCLEOTIDE SEQUENCE [LARGE SCALE GENOMIC DNA]</scope>
    <source>
        <strain evidence="7">cv. Nipponbare</strain>
    </source>
</reference>
<dbReference type="PaxDb" id="39947-A0A0P0WGW1"/>
<dbReference type="PANTHER" id="PTHR31218">
    <property type="entry name" value="WAT1-RELATED PROTEIN"/>
    <property type="match status" value="1"/>
</dbReference>
<reference evidence="6 7" key="3">
    <citation type="journal article" date="2013" name="Rice">
        <title>Improvement of the Oryza sativa Nipponbare reference genome using next generation sequence and optical map data.</title>
        <authorList>
            <person name="Kawahara Y."/>
            <person name="de la Bastide M."/>
            <person name="Hamilton J.P."/>
            <person name="Kanamori H."/>
            <person name="McCombie W.R."/>
            <person name="Ouyang S."/>
            <person name="Schwartz D.C."/>
            <person name="Tanaka T."/>
            <person name="Wu J."/>
            <person name="Zhou S."/>
            <person name="Childs K.L."/>
            <person name="Davidson R.M."/>
            <person name="Lin H."/>
            <person name="Quesada-Ocampo L."/>
            <person name="Vaillancourt B."/>
            <person name="Sakai H."/>
            <person name="Lee S.S."/>
            <person name="Kim J."/>
            <person name="Numa H."/>
            <person name="Itoh T."/>
            <person name="Buell C.R."/>
            <person name="Matsumoto T."/>
        </authorList>
    </citation>
    <scope>NUCLEOTIDE SEQUENCE [LARGE SCALE GENOMIC DNA]</scope>
    <source>
        <strain evidence="7">cv. Nipponbare</strain>
    </source>
</reference>
<evidence type="ECO:0000256" key="1">
    <source>
        <dbReference type="ARBA" id="ARBA00022692"/>
    </source>
</evidence>
<keyword evidence="7" id="KW-1185">Reference proteome</keyword>
<dbReference type="AlphaFoldDB" id="A0A0P0WGW1"/>
<dbReference type="EMBL" id="AP014961">
    <property type="protein sequence ID" value="BAS91876.1"/>
    <property type="molecule type" value="Genomic_DNA"/>
</dbReference>
<dbReference type="GO" id="GO:0022857">
    <property type="term" value="F:transmembrane transporter activity"/>
    <property type="evidence" value="ECO:0007669"/>
    <property type="project" value="InterPro"/>
</dbReference>
<protein>
    <submittedName>
        <fullName evidence="6">Os05g0106300 protein</fullName>
    </submittedName>
</protein>
<dbReference type="eggNOG" id="ENOG502QUJ3">
    <property type="taxonomic scope" value="Eukaryota"/>
</dbReference>
<proteinExistence type="predicted"/>
<name>A0A0P0WGW1_ORYSJ</name>
<organism evidence="6 7">
    <name type="scientific">Oryza sativa subsp. japonica</name>
    <name type="common">Rice</name>
    <dbReference type="NCBI Taxonomy" id="39947"/>
    <lineage>
        <taxon>Eukaryota</taxon>
        <taxon>Viridiplantae</taxon>
        <taxon>Streptophyta</taxon>
        <taxon>Embryophyta</taxon>
        <taxon>Tracheophyta</taxon>
        <taxon>Spermatophyta</taxon>
        <taxon>Magnoliopsida</taxon>
        <taxon>Liliopsida</taxon>
        <taxon>Poales</taxon>
        <taxon>Poaceae</taxon>
        <taxon>BOP clade</taxon>
        <taxon>Oryzoideae</taxon>
        <taxon>Oryzeae</taxon>
        <taxon>Oryzinae</taxon>
        <taxon>Oryza</taxon>
        <taxon>Oryza sativa</taxon>
    </lineage>
</organism>
<dbReference type="InParanoid" id="A0A0P0WGW1"/>
<dbReference type="Proteomes" id="UP000059680">
    <property type="component" value="Chromosome 5"/>
</dbReference>
<evidence type="ECO:0000256" key="5">
    <source>
        <dbReference type="SAM" id="Phobius"/>
    </source>
</evidence>